<accession>A0A4S8KV02</accession>
<dbReference type="EMBL" id="ML179981">
    <property type="protein sequence ID" value="THU79742.1"/>
    <property type="molecule type" value="Genomic_DNA"/>
</dbReference>
<keyword evidence="1" id="KW-0964">Secreted</keyword>
<keyword evidence="1" id="KW-0119">Carbohydrate metabolism</keyword>
<dbReference type="AlphaFoldDB" id="A0A4S8KV02"/>
<feature type="region of interest" description="Disordered" evidence="2">
    <location>
        <begin position="145"/>
        <end position="172"/>
    </location>
</feature>
<evidence type="ECO:0000256" key="2">
    <source>
        <dbReference type="SAM" id="MobiDB-lite"/>
    </source>
</evidence>
<dbReference type="GO" id="GO:0030248">
    <property type="term" value="F:cellulose binding"/>
    <property type="evidence" value="ECO:0007669"/>
    <property type="project" value="UniProtKB-UniRule"/>
</dbReference>
<evidence type="ECO:0000256" key="1">
    <source>
        <dbReference type="RuleBase" id="RU368122"/>
    </source>
</evidence>
<comment type="subcellular location">
    <subcellularLocation>
        <location evidence="1">Secreted</location>
    </subcellularLocation>
</comment>
<name>A0A4S8KV02_DENBC</name>
<proteinExistence type="predicted"/>
<dbReference type="Gene3D" id="2.70.50.70">
    <property type="match status" value="1"/>
</dbReference>
<dbReference type="InterPro" id="IPR005103">
    <property type="entry name" value="AA9_LPMO"/>
</dbReference>
<dbReference type="OrthoDB" id="4849160at2759"/>
<comment type="function">
    <text evidence="1">Lytic polysaccharide monooxygenase (LMPO) that depolymerizes crystalline and amorphous polysaccharides via the oxidation of scissile alpha- or beta-(1-4)-glycosidic bonds, yielding C1 and/or C4 oxidation products. Catalysis by LPMOs requires the reduction of the active-site copper from Cu(II) to Cu(I) by a reducing agent and H(2)O(2) or O(2) as a cosubstrate.</text>
</comment>
<keyword evidence="5" id="KW-1185">Reference proteome</keyword>
<keyword evidence="1" id="KW-1015">Disulfide bond</keyword>
<dbReference type="EC" id="1.14.99.56" evidence="1"/>
<feature type="compositionally biased region" description="Low complexity" evidence="2">
    <location>
        <begin position="187"/>
        <end position="225"/>
    </location>
</feature>
<comment type="domain">
    <text evidence="1">Has a modular structure: an endo-beta-1,4-glucanase catalytic module at the N-terminus, a linker rich in serines and threonines, and a C-terminal carbohydrate-binding module (CBM).</text>
</comment>
<feature type="domain" description="Auxiliary Activity family 9 catalytic" evidence="3">
    <location>
        <begin position="54"/>
        <end position="87"/>
    </location>
</feature>
<gene>
    <name evidence="4" type="ORF">K435DRAFT_973037</name>
</gene>
<keyword evidence="1" id="KW-0136">Cellulose degradation</keyword>
<keyword evidence="1" id="KW-0624">Polysaccharide degradation</keyword>
<evidence type="ECO:0000313" key="4">
    <source>
        <dbReference type="EMBL" id="THU79742.1"/>
    </source>
</evidence>
<comment type="catalytic activity">
    <reaction evidence="1">
        <text>[(1-&gt;4)-beta-D-glucosyl]n+m + reduced acceptor + O2 = 4-dehydro-beta-D-glucosyl-[(1-&gt;4)-beta-D-glucosyl]n-1 + [(1-&gt;4)-beta-D-glucosyl]m + acceptor + H2O.</text>
        <dbReference type="EC" id="1.14.99.56"/>
    </reaction>
</comment>
<feature type="region of interest" description="Disordered" evidence="2">
    <location>
        <begin position="187"/>
        <end position="240"/>
    </location>
</feature>
<organism evidence="4 5">
    <name type="scientific">Dendrothele bispora (strain CBS 962.96)</name>
    <dbReference type="NCBI Taxonomy" id="1314807"/>
    <lineage>
        <taxon>Eukaryota</taxon>
        <taxon>Fungi</taxon>
        <taxon>Dikarya</taxon>
        <taxon>Basidiomycota</taxon>
        <taxon>Agaricomycotina</taxon>
        <taxon>Agaricomycetes</taxon>
        <taxon>Agaricomycetidae</taxon>
        <taxon>Agaricales</taxon>
        <taxon>Agaricales incertae sedis</taxon>
        <taxon>Dendrothele</taxon>
    </lineage>
</organism>
<evidence type="ECO:0000313" key="5">
    <source>
        <dbReference type="Proteomes" id="UP000297245"/>
    </source>
</evidence>
<reference evidence="4 5" key="1">
    <citation type="journal article" date="2019" name="Nat. Ecol. Evol.">
        <title>Megaphylogeny resolves global patterns of mushroom evolution.</title>
        <authorList>
            <person name="Varga T."/>
            <person name="Krizsan K."/>
            <person name="Foldi C."/>
            <person name="Dima B."/>
            <person name="Sanchez-Garcia M."/>
            <person name="Sanchez-Ramirez S."/>
            <person name="Szollosi G.J."/>
            <person name="Szarkandi J.G."/>
            <person name="Papp V."/>
            <person name="Albert L."/>
            <person name="Andreopoulos W."/>
            <person name="Angelini C."/>
            <person name="Antonin V."/>
            <person name="Barry K.W."/>
            <person name="Bougher N.L."/>
            <person name="Buchanan P."/>
            <person name="Buyck B."/>
            <person name="Bense V."/>
            <person name="Catcheside P."/>
            <person name="Chovatia M."/>
            <person name="Cooper J."/>
            <person name="Damon W."/>
            <person name="Desjardin D."/>
            <person name="Finy P."/>
            <person name="Geml J."/>
            <person name="Haridas S."/>
            <person name="Hughes K."/>
            <person name="Justo A."/>
            <person name="Karasinski D."/>
            <person name="Kautmanova I."/>
            <person name="Kiss B."/>
            <person name="Kocsube S."/>
            <person name="Kotiranta H."/>
            <person name="LaButti K.M."/>
            <person name="Lechner B.E."/>
            <person name="Liimatainen K."/>
            <person name="Lipzen A."/>
            <person name="Lukacs Z."/>
            <person name="Mihaltcheva S."/>
            <person name="Morgado L.N."/>
            <person name="Niskanen T."/>
            <person name="Noordeloos M.E."/>
            <person name="Ohm R.A."/>
            <person name="Ortiz-Santana B."/>
            <person name="Ovrebo C."/>
            <person name="Racz N."/>
            <person name="Riley R."/>
            <person name="Savchenko A."/>
            <person name="Shiryaev A."/>
            <person name="Soop K."/>
            <person name="Spirin V."/>
            <person name="Szebenyi C."/>
            <person name="Tomsovsky M."/>
            <person name="Tulloss R.E."/>
            <person name="Uehling J."/>
            <person name="Grigoriev I.V."/>
            <person name="Vagvolgyi C."/>
            <person name="Papp T."/>
            <person name="Martin F.M."/>
            <person name="Miettinen O."/>
            <person name="Hibbett D.S."/>
            <person name="Nagy L.G."/>
        </authorList>
    </citation>
    <scope>NUCLEOTIDE SEQUENCE [LARGE SCALE GENOMIC DNA]</scope>
    <source>
        <strain evidence="4 5">CBS 962.96</strain>
    </source>
</reference>
<dbReference type="GO" id="GO:0008810">
    <property type="term" value="F:cellulase activity"/>
    <property type="evidence" value="ECO:0007669"/>
    <property type="project" value="UniProtKB-UniRule"/>
</dbReference>
<dbReference type="GO" id="GO:0030245">
    <property type="term" value="P:cellulose catabolic process"/>
    <property type="evidence" value="ECO:0007669"/>
    <property type="project" value="UniProtKB-UniRule"/>
</dbReference>
<evidence type="ECO:0000259" key="3">
    <source>
        <dbReference type="Pfam" id="PF03443"/>
    </source>
</evidence>
<dbReference type="Proteomes" id="UP000297245">
    <property type="component" value="Unassembled WGS sequence"/>
</dbReference>
<feature type="compositionally biased region" description="Basic and acidic residues" evidence="2">
    <location>
        <begin position="228"/>
        <end position="240"/>
    </location>
</feature>
<sequence length="278" mass="29557">MANSVYNTDPNIYYDGDSVNDDTVTRKMYQASSPSYLNYWDLSDNTLRSFGVMAKLVEDSSEWTVNIPSGLKSGEYLIRHELASSQRFILPNLPEEVLNSTSLVSIQINVVDGGSDELPFGTQTGSLYETDGYLANYDVFGLSSSSSSSEGSTTSSSSSSSGATDTSTNTQNQNTAVDFAVAAATTNTTAPTSSSTSAAVSTTTASATTDTATTSTTSTSSSTTSGEKQCKTRSGFERSAPVEKRALKGHGWMKKRLTRAGICMQHSVLPALNQQTYI</sequence>
<protein>
    <recommendedName>
        <fullName evidence="1">AA9 family lytic polysaccharide monooxygenase</fullName>
        <ecNumber evidence="1">1.14.99.56</ecNumber>
    </recommendedName>
    <alternativeName>
        <fullName evidence="1">Endo-beta-1,4-glucanase</fullName>
    </alternativeName>
    <alternativeName>
        <fullName evidence="1">Glycosyl hydrolase 61 family protein</fullName>
    </alternativeName>
</protein>
<dbReference type="Pfam" id="PF03443">
    <property type="entry name" value="AA9"/>
    <property type="match status" value="1"/>
</dbReference>
<dbReference type="GO" id="GO:0005576">
    <property type="term" value="C:extracellular region"/>
    <property type="evidence" value="ECO:0007669"/>
    <property type="project" value="UniProtKB-SubCell"/>
</dbReference>